<proteinExistence type="predicted"/>
<accession>A0A9P6AKZ9</accession>
<organism evidence="2 3">
    <name type="scientific">Hydnum rufescens UP504</name>
    <dbReference type="NCBI Taxonomy" id="1448309"/>
    <lineage>
        <taxon>Eukaryota</taxon>
        <taxon>Fungi</taxon>
        <taxon>Dikarya</taxon>
        <taxon>Basidiomycota</taxon>
        <taxon>Agaricomycotina</taxon>
        <taxon>Agaricomycetes</taxon>
        <taxon>Cantharellales</taxon>
        <taxon>Hydnaceae</taxon>
        <taxon>Hydnum</taxon>
    </lineage>
</organism>
<sequence length="102" mass="10595">MKGSKVVTGQVAQSLPKERKGGLGSKGAVPKPGKGLVLMATRGQLDIQIEAEAEAEYHGFSLGDEDLGKDPLMSETSHEQFCGTSNSEAVATTLPQAGILPD</sequence>
<gene>
    <name evidence="2" type="ORF">BS47DRAFT_1366411</name>
</gene>
<feature type="region of interest" description="Disordered" evidence="1">
    <location>
        <begin position="1"/>
        <end position="34"/>
    </location>
</feature>
<dbReference type="Proteomes" id="UP000886523">
    <property type="component" value="Unassembled WGS sequence"/>
</dbReference>
<comment type="caution">
    <text evidence="2">The sequence shown here is derived from an EMBL/GenBank/DDBJ whole genome shotgun (WGS) entry which is preliminary data.</text>
</comment>
<dbReference type="AlphaFoldDB" id="A0A9P6AKZ9"/>
<keyword evidence="3" id="KW-1185">Reference proteome</keyword>
<protein>
    <submittedName>
        <fullName evidence="2">Uncharacterized protein</fullName>
    </submittedName>
</protein>
<reference evidence="2" key="1">
    <citation type="journal article" date="2020" name="Nat. Commun.">
        <title>Large-scale genome sequencing of mycorrhizal fungi provides insights into the early evolution of symbiotic traits.</title>
        <authorList>
            <person name="Miyauchi S."/>
            <person name="Kiss E."/>
            <person name="Kuo A."/>
            <person name="Drula E."/>
            <person name="Kohler A."/>
            <person name="Sanchez-Garcia M."/>
            <person name="Morin E."/>
            <person name="Andreopoulos B."/>
            <person name="Barry K.W."/>
            <person name="Bonito G."/>
            <person name="Buee M."/>
            <person name="Carver A."/>
            <person name="Chen C."/>
            <person name="Cichocki N."/>
            <person name="Clum A."/>
            <person name="Culley D."/>
            <person name="Crous P.W."/>
            <person name="Fauchery L."/>
            <person name="Girlanda M."/>
            <person name="Hayes R.D."/>
            <person name="Keri Z."/>
            <person name="LaButti K."/>
            <person name="Lipzen A."/>
            <person name="Lombard V."/>
            <person name="Magnuson J."/>
            <person name="Maillard F."/>
            <person name="Murat C."/>
            <person name="Nolan M."/>
            <person name="Ohm R.A."/>
            <person name="Pangilinan J."/>
            <person name="Pereira M.F."/>
            <person name="Perotto S."/>
            <person name="Peter M."/>
            <person name="Pfister S."/>
            <person name="Riley R."/>
            <person name="Sitrit Y."/>
            <person name="Stielow J.B."/>
            <person name="Szollosi G."/>
            <person name="Zifcakova L."/>
            <person name="Stursova M."/>
            <person name="Spatafora J.W."/>
            <person name="Tedersoo L."/>
            <person name="Vaario L.M."/>
            <person name="Yamada A."/>
            <person name="Yan M."/>
            <person name="Wang P."/>
            <person name="Xu J."/>
            <person name="Bruns T."/>
            <person name="Baldrian P."/>
            <person name="Vilgalys R."/>
            <person name="Dunand C."/>
            <person name="Henrissat B."/>
            <person name="Grigoriev I.V."/>
            <person name="Hibbett D."/>
            <person name="Nagy L.G."/>
            <person name="Martin F.M."/>
        </authorList>
    </citation>
    <scope>NUCLEOTIDE SEQUENCE</scope>
    <source>
        <strain evidence="2">UP504</strain>
    </source>
</reference>
<evidence type="ECO:0000256" key="1">
    <source>
        <dbReference type="SAM" id="MobiDB-lite"/>
    </source>
</evidence>
<evidence type="ECO:0000313" key="2">
    <source>
        <dbReference type="EMBL" id="KAF9507723.1"/>
    </source>
</evidence>
<dbReference type="EMBL" id="MU129073">
    <property type="protein sequence ID" value="KAF9507723.1"/>
    <property type="molecule type" value="Genomic_DNA"/>
</dbReference>
<name>A0A9P6AKZ9_9AGAM</name>
<evidence type="ECO:0000313" key="3">
    <source>
        <dbReference type="Proteomes" id="UP000886523"/>
    </source>
</evidence>